<sequence length="75" mass="8460">MPIIHLDTNRQYGHATIVLYNLLSIATRHDKPHLKKEQIVNTIDKAATVNQLLVMTGYVLILILKVSLKLPSTDL</sequence>
<protein>
    <submittedName>
        <fullName evidence="2">Uncharacterized protein</fullName>
    </submittedName>
</protein>
<evidence type="ECO:0000256" key="1">
    <source>
        <dbReference type="SAM" id="Phobius"/>
    </source>
</evidence>
<organism evidence="2 3">
    <name type="scientific">Vibrio variabilis</name>
    <dbReference type="NCBI Taxonomy" id="990271"/>
    <lineage>
        <taxon>Bacteria</taxon>
        <taxon>Pseudomonadati</taxon>
        <taxon>Pseudomonadota</taxon>
        <taxon>Gammaproteobacteria</taxon>
        <taxon>Vibrionales</taxon>
        <taxon>Vibrionaceae</taxon>
        <taxon>Vibrio</taxon>
    </lineage>
</organism>
<comment type="caution">
    <text evidence="2">The sequence shown here is derived from an EMBL/GenBank/DDBJ whole genome shotgun (WGS) entry which is preliminary data.</text>
</comment>
<feature type="transmembrane region" description="Helical" evidence="1">
    <location>
        <begin position="49"/>
        <end position="68"/>
    </location>
</feature>
<name>A0ABQ0JG92_9VIBR</name>
<proteinExistence type="predicted"/>
<evidence type="ECO:0000313" key="2">
    <source>
        <dbReference type="EMBL" id="GAL27758.1"/>
    </source>
</evidence>
<keyword evidence="1" id="KW-0472">Membrane</keyword>
<dbReference type="Proteomes" id="UP000029223">
    <property type="component" value="Unassembled WGS sequence"/>
</dbReference>
<keyword evidence="3" id="KW-1185">Reference proteome</keyword>
<keyword evidence="1" id="KW-0812">Transmembrane</keyword>
<accession>A0ABQ0JG92</accession>
<gene>
    <name evidence="2" type="ORF">JCM19239_1479</name>
</gene>
<keyword evidence="1" id="KW-1133">Transmembrane helix</keyword>
<dbReference type="EMBL" id="BBMS01000033">
    <property type="protein sequence ID" value="GAL27758.1"/>
    <property type="molecule type" value="Genomic_DNA"/>
</dbReference>
<evidence type="ECO:0000313" key="3">
    <source>
        <dbReference type="Proteomes" id="UP000029223"/>
    </source>
</evidence>
<reference evidence="3" key="1">
    <citation type="submission" date="2014-09" db="EMBL/GenBank/DDBJ databases">
        <title>Vibrio variabilis JCM 19239. (C206) whole genome shotgun sequence.</title>
        <authorList>
            <person name="Sawabe T."/>
            <person name="Meirelles P."/>
            <person name="Nakanishi M."/>
            <person name="Sayaka M."/>
            <person name="Hattori M."/>
            <person name="Ohkuma M."/>
        </authorList>
    </citation>
    <scope>NUCLEOTIDE SEQUENCE [LARGE SCALE GENOMIC DNA]</scope>
    <source>
        <strain evidence="3">JCM 19239</strain>
    </source>
</reference>